<protein>
    <recommendedName>
        <fullName evidence="5">Bromo domain-containing protein</fullName>
    </recommendedName>
</protein>
<feature type="region of interest" description="Disordered" evidence="4">
    <location>
        <begin position="1258"/>
        <end position="1294"/>
    </location>
</feature>
<feature type="domain" description="Bromo" evidence="5">
    <location>
        <begin position="431"/>
        <end position="489"/>
    </location>
</feature>
<feature type="coiled-coil region" evidence="3">
    <location>
        <begin position="265"/>
        <end position="307"/>
    </location>
</feature>
<evidence type="ECO:0000259" key="5">
    <source>
        <dbReference type="PROSITE" id="PS50014"/>
    </source>
</evidence>
<proteinExistence type="predicted"/>
<feature type="region of interest" description="Disordered" evidence="4">
    <location>
        <begin position="1"/>
        <end position="24"/>
    </location>
</feature>
<feature type="compositionally biased region" description="Basic residues" evidence="4">
    <location>
        <begin position="1284"/>
        <end position="1294"/>
    </location>
</feature>
<evidence type="ECO:0000256" key="2">
    <source>
        <dbReference type="PROSITE-ProRule" id="PRU00035"/>
    </source>
</evidence>
<dbReference type="GO" id="GO:0006357">
    <property type="term" value="P:regulation of transcription by RNA polymerase II"/>
    <property type="evidence" value="ECO:0007669"/>
    <property type="project" value="TreeGrafter"/>
</dbReference>
<evidence type="ECO:0000256" key="1">
    <source>
        <dbReference type="ARBA" id="ARBA00023117"/>
    </source>
</evidence>
<dbReference type="SMART" id="SM00297">
    <property type="entry name" value="BROMO"/>
    <property type="match status" value="1"/>
</dbReference>
<evidence type="ECO:0000256" key="4">
    <source>
        <dbReference type="SAM" id="MobiDB-lite"/>
    </source>
</evidence>
<dbReference type="GO" id="GO:0008360">
    <property type="term" value="P:regulation of cell shape"/>
    <property type="evidence" value="ECO:0007669"/>
    <property type="project" value="TreeGrafter"/>
</dbReference>
<feature type="compositionally biased region" description="Acidic residues" evidence="4">
    <location>
        <begin position="144"/>
        <end position="154"/>
    </location>
</feature>
<dbReference type="Gene3D" id="1.20.920.10">
    <property type="entry name" value="Bromodomain-like"/>
    <property type="match status" value="1"/>
</dbReference>
<dbReference type="CDD" id="cd04369">
    <property type="entry name" value="Bromodomain"/>
    <property type="match status" value="1"/>
</dbReference>
<keyword evidence="3" id="KW-0175">Coiled coil</keyword>
<dbReference type="InterPro" id="IPR036427">
    <property type="entry name" value="Bromodomain-like_sf"/>
</dbReference>
<feature type="region of interest" description="Disordered" evidence="4">
    <location>
        <begin position="521"/>
        <end position="543"/>
    </location>
</feature>
<feature type="compositionally biased region" description="Basic and acidic residues" evidence="4">
    <location>
        <begin position="13"/>
        <end position="23"/>
    </location>
</feature>
<reference evidence="6" key="1">
    <citation type="submission" date="2021-01" db="EMBL/GenBank/DDBJ databases">
        <authorList>
            <person name="Corre E."/>
            <person name="Pelletier E."/>
            <person name="Niang G."/>
            <person name="Scheremetjew M."/>
            <person name="Finn R."/>
            <person name="Kale V."/>
            <person name="Holt S."/>
            <person name="Cochrane G."/>
            <person name="Meng A."/>
            <person name="Brown T."/>
            <person name="Cohen L."/>
        </authorList>
    </citation>
    <scope>NUCLEOTIDE SEQUENCE</scope>
    <source>
        <strain evidence="6">CCMP1510</strain>
    </source>
</reference>
<dbReference type="PROSITE" id="PS50014">
    <property type="entry name" value="BROMODOMAIN_2"/>
    <property type="match status" value="1"/>
</dbReference>
<dbReference type="PANTHER" id="PTHR16266:SF17">
    <property type="entry name" value="BRWD3"/>
    <property type="match status" value="1"/>
</dbReference>
<dbReference type="Pfam" id="PF00439">
    <property type="entry name" value="Bromodomain"/>
    <property type="match status" value="1"/>
</dbReference>
<dbReference type="EMBL" id="HBIJ01005008">
    <property type="protein sequence ID" value="CAE0362781.1"/>
    <property type="molecule type" value="Transcribed_RNA"/>
</dbReference>
<feature type="region of interest" description="Disordered" evidence="4">
    <location>
        <begin position="1127"/>
        <end position="1154"/>
    </location>
</feature>
<evidence type="ECO:0000256" key="3">
    <source>
        <dbReference type="SAM" id="Coils"/>
    </source>
</evidence>
<dbReference type="InterPro" id="IPR001487">
    <property type="entry name" value="Bromodomain"/>
</dbReference>
<organism evidence="6">
    <name type="scientific">Aureoumbra lagunensis</name>
    <dbReference type="NCBI Taxonomy" id="44058"/>
    <lineage>
        <taxon>Eukaryota</taxon>
        <taxon>Sar</taxon>
        <taxon>Stramenopiles</taxon>
        <taxon>Ochrophyta</taxon>
        <taxon>Pelagophyceae</taxon>
        <taxon>Pelagomonadales</taxon>
        <taxon>Aureoumbra</taxon>
    </lineage>
</organism>
<feature type="compositionally biased region" description="Acidic residues" evidence="4">
    <location>
        <begin position="1132"/>
        <end position="1145"/>
    </location>
</feature>
<dbReference type="GO" id="GO:0007010">
    <property type="term" value="P:cytoskeleton organization"/>
    <property type="evidence" value="ECO:0007669"/>
    <property type="project" value="TreeGrafter"/>
</dbReference>
<accession>A0A7S3JRP7</accession>
<name>A0A7S3JRP7_9STRA</name>
<feature type="compositionally biased region" description="Low complexity" evidence="4">
    <location>
        <begin position="1265"/>
        <end position="1283"/>
    </location>
</feature>
<feature type="region of interest" description="Disordered" evidence="4">
    <location>
        <begin position="1191"/>
        <end position="1222"/>
    </location>
</feature>
<dbReference type="PANTHER" id="PTHR16266">
    <property type="entry name" value="WD REPEAT DOMAIN 9"/>
    <property type="match status" value="1"/>
</dbReference>
<dbReference type="GO" id="GO:0005634">
    <property type="term" value="C:nucleus"/>
    <property type="evidence" value="ECO:0007669"/>
    <property type="project" value="TreeGrafter"/>
</dbReference>
<evidence type="ECO:0000313" key="6">
    <source>
        <dbReference type="EMBL" id="CAE0362781.1"/>
    </source>
</evidence>
<feature type="compositionally biased region" description="Acidic residues" evidence="4">
    <location>
        <begin position="1"/>
        <end position="12"/>
    </location>
</feature>
<dbReference type="InterPro" id="IPR052060">
    <property type="entry name" value="Bromo_WD_repeat"/>
</dbReference>
<keyword evidence="1 2" id="KW-0103">Bromodomain</keyword>
<sequence length="1294" mass="147966">MEAQNEVEDTSSVEEKEFHRDGPHVGNWITRSVLDERGFVSSLSIGNVVGYLGPSESDFIDDNGEACGLWKVEYVSGELEGDSEDLEEWELLASAMRPSRELTEAASLEAGDNKGQQRTYKKRSKKRRSTATLIPERNGVLSHEEEDEVREESEYERQRRERIEANEAFLRELGLSSKKERDQQVAQQKKRKQSQPQIIQSQESDLRRSSRRCVVETINEKSRYNEDRAYKEACEAAERDARMELERRKEFRLQKEAERKREIQAKKIDERIRKEERRRDDAMQAEINLLRRRVIALERELSKKTAADRQAARILEKPNWLKSAGFDWSQLHPGGLGTFSFESHTLVDDIQIGDRFYYFVDGHLEYLKNRGIDNIEKDEIVPTFLNEAPAEYRVLQVIISQVLPCFPEFGEYVDARLDALQDAHPSIFTWFQRPVDIEQYPEYARLIKTPMDFSTIYATRYETMEAFRDDIMLIFSNALQFNLHDSEIAQAAMKLRQTFLEQDEWPLDAFFAEQTPFSIHNEPKKTTTKKKRQRRTLENNDDMPVQFAPPIQQRLLVRLVPTFYVTKTHFDDPQQDNDGEAANNNLQYLSYYSRKGNKGNVIIEPWTVWLTDDIDFLVPVQLVQRCLKPLSELPSFALGFDNKRYTLRSVQAAHPKLKTEITRWRGLELQQIDSSTIIWKNVWEIMTFGDERDILTNSPHERRASSRLRKIQLENDDISEEKTKKSTTSTWTYIPSSNSLIDNDFFFGDFSAEEIDQVSDTLIRVIDAVAEVSDISEPLFGGPSDESRSKKEFLDQDGDEILDIDTEKTDKNNPMNPILQNTLQAPLIISLSTIRSKLRNRVYRRPSAIYDDIRRIYLFTAATCYYSFDDKRLIPNALEKFVFKAKLASQLLVALFANELSAETAKKVTFTPVSPWQTFIRKNQDLKNKAGIMIRENCKLAITAARRDLSHDIVRVRCVIAEIRQALLVVRTNAAGLCRDKSLATLDIYGGWHLGADATRAQDTVAFIKEGPKIVASLVTNRDQMMPGAIENLYSIKSANAPDQKPIRIPNLKIGDHVIRRSAPASNDFVFGTVEGINLTSVPRKATVRYPGEDPIVISLKQASDGRIQYLTPPQSIHDRIFAHSNTIQPPTEEDDSLDDNDEQNETPPENEFVVPLGPDFVPEFVPLGPPAALGPPPTETYVSKNEIMPNRKKQRLNSTEIRAHNPGFKKKSSANPHEPSPKMLVLRLATTRILCARDADDFRSVVHAFDFGTKVAPVTKGGNRAATTTKKSSSATTASPTAKKTKRSSPRRR</sequence>
<feature type="region of interest" description="Disordered" evidence="4">
    <location>
        <begin position="104"/>
        <end position="158"/>
    </location>
</feature>
<dbReference type="SUPFAM" id="SSF47370">
    <property type="entry name" value="Bromodomain"/>
    <property type="match status" value="1"/>
</dbReference>
<dbReference type="PRINTS" id="PR00503">
    <property type="entry name" value="BROMODOMAIN"/>
</dbReference>
<feature type="compositionally biased region" description="Basic residues" evidence="4">
    <location>
        <begin position="119"/>
        <end position="129"/>
    </location>
</feature>
<gene>
    <name evidence="6" type="ORF">ALAG00032_LOCUS3522</name>
</gene>
<feature type="region of interest" description="Disordered" evidence="4">
    <location>
        <begin position="173"/>
        <end position="206"/>
    </location>
</feature>